<organism evidence="1 2">
    <name type="scientific">Astyanax mexicanus</name>
    <name type="common">Blind cave fish</name>
    <name type="synonym">Astyanax fasciatus mexicanus</name>
    <dbReference type="NCBI Taxonomy" id="7994"/>
    <lineage>
        <taxon>Eukaryota</taxon>
        <taxon>Metazoa</taxon>
        <taxon>Chordata</taxon>
        <taxon>Craniata</taxon>
        <taxon>Vertebrata</taxon>
        <taxon>Euteleostomi</taxon>
        <taxon>Actinopterygii</taxon>
        <taxon>Neopterygii</taxon>
        <taxon>Teleostei</taxon>
        <taxon>Ostariophysi</taxon>
        <taxon>Characiformes</taxon>
        <taxon>Characoidei</taxon>
        <taxon>Acestrorhamphidae</taxon>
        <taxon>Acestrorhamphinae</taxon>
        <taxon>Astyanax</taxon>
    </lineage>
</organism>
<sequence>AVSTVEHELRVTAAVALRLHVQVEVRVRGHFVRAQAITAHVRVHGGFQGETRACARALRDLHGHVRLGESGRVVVDVQNLRLHAKQLQRVLQKHLQVQQARRRVYAAHALPVDLLANVQRAAFQVDIQVGRARAGHRLKAARRQLGGVQPQVLRDVAHERAQLRLLSHGVAKLEAPGHGGGHS</sequence>
<name>A0A8B9HJI6_ASTMX</name>
<proteinExistence type="predicted"/>
<dbReference type="Ensembl" id="ENSAMXT00005015037.1">
    <property type="protein sequence ID" value="ENSAMXP00005013567.1"/>
    <property type="gene ID" value="ENSAMXG00005007287.1"/>
</dbReference>
<dbReference type="AlphaFoldDB" id="A0A8B9HJI6"/>
<evidence type="ECO:0000313" key="2">
    <source>
        <dbReference type="Proteomes" id="UP000694621"/>
    </source>
</evidence>
<evidence type="ECO:0000313" key="1">
    <source>
        <dbReference type="Ensembl" id="ENSAMXP00005013567.1"/>
    </source>
</evidence>
<protein>
    <submittedName>
        <fullName evidence="1">Uncharacterized protein</fullName>
    </submittedName>
</protein>
<reference evidence="1" key="1">
    <citation type="submission" date="2025-08" db="UniProtKB">
        <authorList>
            <consortium name="Ensembl"/>
        </authorList>
    </citation>
    <scope>IDENTIFICATION</scope>
</reference>
<dbReference type="Proteomes" id="UP000694621">
    <property type="component" value="Unplaced"/>
</dbReference>
<accession>A0A8B9HJI6</accession>